<dbReference type="Proteomes" id="UP000430564">
    <property type="component" value="Unassembled WGS sequence"/>
</dbReference>
<evidence type="ECO:0000259" key="1">
    <source>
        <dbReference type="Pfam" id="PF09820"/>
    </source>
</evidence>
<comment type="caution">
    <text evidence="2">The sequence shown here is derived from an EMBL/GenBank/DDBJ whole genome shotgun (WGS) entry which is preliminary data.</text>
</comment>
<dbReference type="Pfam" id="PF09820">
    <property type="entry name" value="AAA-ATPase_like"/>
    <property type="match status" value="1"/>
</dbReference>
<feature type="domain" description="AAA-ATPase-like" evidence="1">
    <location>
        <begin position="12"/>
        <end position="207"/>
    </location>
</feature>
<evidence type="ECO:0000313" key="3">
    <source>
        <dbReference type="Proteomes" id="UP000430564"/>
    </source>
</evidence>
<dbReference type="RefSeq" id="WP_152158813.1">
    <property type="nucleotide sequence ID" value="NZ_WEHX01000074.1"/>
</dbReference>
<dbReference type="PANTHER" id="PTHR34825">
    <property type="entry name" value="CONSERVED PROTEIN, WITH A WEAK D-GALACTARATE DEHYDRATASE/ALTRONATE HYDROLASE DOMAIN"/>
    <property type="match status" value="1"/>
</dbReference>
<dbReference type="AlphaFoldDB" id="A0A6I1EMA5"/>
<reference evidence="2 3" key="1">
    <citation type="submission" date="2019-10" db="EMBL/GenBank/DDBJ databases">
        <title>Genome diversity of Sutterella seckii.</title>
        <authorList>
            <person name="Chaplin A.V."/>
            <person name="Sokolova S.R."/>
            <person name="Mosin K.A."/>
            <person name="Ivanova E.L."/>
            <person name="Kochetkova T.O."/>
            <person name="Goltsov A.Y."/>
            <person name="Trofimov D.Y."/>
            <person name="Efimov B.A."/>
        </authorList>
    </citation>
    <scope>NUCLEOTIDE SEQUENCE [LARGE SCALE GENOMIC DNA]</scope>
    <source>
        <strain evidence="2 3">ASD393</strain>
    </source>
</reference>
<evidence type="ECO:0000313" key="2">
    <source>
        <dbReference type="EMBL" id="KAB7656305.1"/>
    </source>
</evidence>
<dbReference type="PANTHER" id="PTHR34825:SF1">
    <property type="entry name" value="AAA-ATPASE-LIKE DOMAIN-CONTAINING PROTEIN"/>
    <property type="match status" value="1"/>
</dbReference>
<name>A0A6I1EMA5_9BURK</name>
<proteinExistence type="predicted"/>
<protein>
    <submittedName>
        <fullName evidence="2">AAA family ATPase</fullName>
    </submittedName>
</protein>
<dbReference type="OrthoDB" id="7066846at2"/>
<dbReference type="EMBL" id="WEHX01000074">
    <property type="protein sequence ID" value="KAB7656305.1"/>
    <property type="molecule type" value="Genomic_DNA"/>
</dbReference>
<accession>A0A6I1EMA5</accession>
<sequence>MSGTSLRPFYPGTPDFPALRSGSRIYADKTRLIFDLCACGGMVLFTRPPRFGKSLLVSTIESLFRFGLRDFQGLAIEALWRDKTYEVVRLDFSVLQDLASEDAFEAALQRLVSTKFAVAGFRFSSEDAGIPFFDQFGEWLSALESGSLVLLVDDFDAPLVSLLDDRVLFEAVSHVLSRFYSVLKANEGRLRFFLMTGSANFRESSLFSELNCVTDISLNVRYGTMLGFTREELEAWLATDLKRAESALGLSRRELFRLLEAHYGGFSFDRRAKTKVFSPASILEFLARPEAGFRNYWLESSGTPLVLRKHAAAKGLLLPDDLTGEIAVEVGTLASPLRYDDASPYALLTQAGCLTIRRELVPGIVELGVPNREASGVVELLSVGGS</sequence>
<gene>
    <name evidence="2" type="ORF">GBM95_09090</name>
</gene>
<organism evidence="2 3">
    <name type="scientific">Sutterella seckii</name>
    <dbReference type="NCBI Taxonomy" id="1944635"/>
    <lineage>
        <taxon>Bacteria</taxon>
        <taxon>Pseudomonadati</taxon>
        <taxon>Pseudomonadota</taxon>
        <taxon>Betaproteobacteria</taxon>
        <taxon>Burkholderiales</taxon>
        <taxon>Sutterellaceae</taxon>
        <taxon>Sutterella</taxon>
    </lineage>
</organism>
<dbReference type="InterPro" id="IPR018631">
    <property type="entry name" value="AAA-ATPase-like_dom"/>
</dbReference>